<evidence type="ECO:0000313" key="2">
    <source>
        <dbReference type="EMBL" id="RMZ56890.1"/>
    </source>
</evidence>
<feature type="region of interest" description="Disordered" evidence="1">
    <location>
        <begin position="67"/>
        <end position="87"/>
    </location>
</feature>
<dbReference type="EMBL" id="QOKY01000135">
    <property type="protein sequence ID" value="RMZ56890.1"/>
    <property type="molecule type" value="Genomic_DNA"/>
</dbReference>
<protein>
    <submittedName>
        <fullName evidence="2">Uncharacterized protein</fullName>
    </submittedName>
</protein>
<reference evidence="3" key="1">
    <citation type="journal article" date="2018" name="Algal Res.">
        <title>Characterization of plant carbon substrate utilization by Auxenochlorella protothecoides.</title>
        <authorList>
            <person name="Vogler B.W."/>
            <person name="Starkenburg S.R."/>
            <person name="Sudasinghe N."/>
            <person name="Schambach J.Y."/>
            <person name="Rollin J.A."/>
            <person name="Pattathil S."/>
            <person name="Barry A.N."/>
        </authorList>
    </citation>
    <scope>NUCLEOTIDE SEQUENCE [LARGE SCALE GENOMIC DNA]</scope>
    <source>
        <strain evidence="3">UTEX 25</strain>
    </source>
</reference>
<comment type="caution">
    <text evidence="2">The sequence shown here is derived from an EMBL/GenBank/DDBJ whole genome shotgun (WGS) entry which is preliminary data.</text>
</comment>
<feature type="compositionally biased region" description="Low complexity" evidence="1">
    <location>
        <begin position="73"/>
        <end position="87"/>
    </location>
</feature>
<organism evidence="2 3">
    <name type="scientific">Auxenochlorella protothecoides</name>
    <name type="common">Green microalga</name>
    <name type="synonym">Chlorella protothecoides</name>
    <dbReference type="NCBI Taxonomy" id="3075"/>
    <lineage>
        <taxon>Eukaryota</taxon>
        <taxon>Viridiplantae</taxon>
        <taxon>Chlorophyta</taxon>
        <taxon>core chlorophytes</taxon>
        <taxon>Trebouxiophyceae</taxon>
        <taxon>Chlorellales</taxon>
        <taxon>Chlorellaceae</taxon>
        <taxon>Auxenochlorella</taxon>
    </lineage>
</organism>
<accession>A0A3M7L4J2</accession>
<gene>
    <name evidence="2" type="ORF">APUTEX25_002979</name>
</gene>
<dbReference type="AlphaFoldDB" id="A0A3M7L4J2"/>
<sequence>AVRYIVGVQVDVTARLRGQERRAGASGRGAELAEAAGVTEVDRAAGVTEVDKAAGVTEVDRAAGVTEVDKTTGAASPGGSPGAGLPARKTCAAGGHSCHLVRGLDPALPPLDPDAWHALKARGVAGQVRLAARALGPSGLVRGAVG</sequence>
<name>A0A3M7L4J2_AUXPR</name>
<evidence type="ECO:0000256" key="1">
    <source>
        <dbReference type="SAM" id="MobiDB-lite"/>
    </source>
</evidence>
<proteinExistence type="predicted"/>
<evidence type="ECO:0000313" key="3">
    <source>
        <dbReference type="Proteomes" id="UP000279271"/>
    </source>
</evidence>
<dbReference type="Proteomes" id="UP000279271">
    <property type="component" value="Unassembled WGS sequence"/>
</dbReference>
<feature type="non-terminal residue" evidence="2">
    <location>
        <position position="1"/>
    </location>
</feature>